<reference evidence="3 4" key="1">
    <citation type="submission" date="2020-08" db="EMBL/GenBank/DDBJ databases">
        <title>A Genomic Blueprint of the Chicken Gut Microbiome.</title>
        <authorList>
            <person name="Gilroy R."/>
            <person name="Ravi A."/>
            <person name="Getino M."/>
            <person name="Pursley I."/>
            <person name="Horton D.L."/>
            <person name="Alikhan N.-F."/>
            <person name="Baker D."/>
            <person name="Gharbi K."/>
            <person name="Hall N."/>
            <person name="Watson M."/>
            <person name="Adriaenssens E.M."/>
            <person name="Foster-Nyarko E."/>
            <person name="Jarju S."/>
            <person name="Secka A."/>
            <person name="Antonio M."/>
            <person name="Oren A."/>
            <person name="Chaudhuri R."/>
            <person name="La Ragione R.M."/>
            <person name="Hildebrand F."/>
            <person name="Pallen M.J."/>
        </authorList>
    </citation>
    <scope>NUCLEOTIDE SEQUENCE [LARGE SCALE GENOMIC DNA]</scope>
    <source>
        <strain evidence="3 4">Sa1CVN1</strain>
    </source>
</reference>
<keyword evidence="1" id="KW-0812">Transmembrane</keyword>
<keyword evidence="1" id="KW-1133">Transmembrane helix</keyword>
<comment type="caution">
    <text evidence="3">The sequence shown here is derived from an EMBL/GenBank/DDBJ whole genome shotgun (WGS) entry which is preliminary data.</text>
</comment>
<accession>A0ABR8Y8K3</accession>
<evidence type="ECO:0000313" key="4">
    <source>
        <dbReference type="Proteomes" id="UP000620874"/>
    </source>
</evidence>
<organism evidence="3 4">
    <name type="scientific">Phocaeicola intestinalis</name>
    <dbReference type="NCBI Taxonomy" id="2762212"/>
    <lineage>
        <taxon>Bacteria</taxon>
        <taxon>Pseudomonadati</taxon>
        <taxon>Bacteroidota</taxon>
        <taxon>Bacteroidia</taxon>
        <taxon>Bacteroidales</taxon>
        <taxon>Bacteroidaceae</taxon>
        <taxon>Phocaeicola</taxon>
    </lineage>
</organism>
<feature type="transmembrane region" description="Helical" evidence="1">
    <location>
        <begin position="20"/>
        <end position="42"/>
    </location>
</feature>
<keyword evidence="4" id="KW-1185">Reference proteome</keyword>
<evidence type="ECO:0000313" key="3">
    <source>
        <dbReference type="EMBL" id="MBD8040544.1"/>
    </source>
</evidence>
<protein>
    <submittedName>
        <fullName evidence="3">DUF3592 domain-containing protein</fullName>
    </submittedName>
</protein>
<dbReference type="Pfam" id="PF12158">
    <property type="entry name" value="DUF3592"/>
    <property type="match status" value="1"/>
</dbReference>
<dbReference type="InterPro" id="IPR021994">
    <property type="entry name" value="DUF3592"/>
</dbReference>
<feature type="transmembrane region" description="Helical" evidence="1">
    <location>
        <begin position="121"/>
        <end position="143"/>
    </location>
</feature>
<keyword evidence="1" id="KW-0472">Membrane</keyword>
<gene>
    <name evidence="3" type="ORF">H9625_08860</name>
</gene>
<evidence type="ECO:0000256" key="1">
    <source>
        <dbReference type="SAM" id="Phobius"/>
    </source>
</evidence>
<dbReference type="RefSeq" id="WP_191763968.1">
    <property type="nucleotide sequence ID" value="NZ_JACSPP010000023.1"/>
</dbReference>
<name>A0ABR8Y8K3_9BACT</name>
<feature type="domain" description="DUF3592" evidence="2">
    <location>
        <begin position="72"/>
        <end position="115"/>
    </location>
</feature>
<proteinExistence type="predicted"/>
<dbReference type="EMBL" id="JACSPP010000023">
    <property type="protein sequence ID" value="MBD8040544.1"/>
    <property type="molecule type" value="Genomic_DNA"/>
</dbReference>
<dbReference type="Proteomes" id="UP000620874">
    <property type="component" value="Unassembled WGS sequence"/>
</dbReference>
<sequence>MRYNKEKALARGKKKDKAFVRIFGGIFVLVGIILFTVCIFIYTSGHTFKAEATPVQAVILAMRGANHESLGTPVVEYTVGGKTYTSTLNLSSSSMHPGKQITVYYRNGNPQEVRYLDDNNWIIGLLLAMAFVFADMGLAFILVRRKHRQKIARLLATGDTVEAEITGIREDDNQSMNGRHPIIVSCRYVASDGRIYLFHSGSFWYESYEIDPQRKVRVYVDRNNPSNYYVDVDSVVG</sequence>
<evidence type="ECO:0000259" key="2">
    <source>
        <dbReference type="Pfam" id="PF12158"/>
    </source>
</evidence>